<dbReference type="Gene3D" id="2.40.50.140">
    <property type="entry name" value="Nucleic acid-binding proteins"/>
    <property type="match status" value="1"/>
</dbReference>
<dbReference type="GO" id="GO:0006260">
    <property type="term" value="P:DNA replication"/>
    <property type="evidence" value="ECO:0007669"/>
    <property type="project" value="InterPro"/>
</dbReference>
<name>A0A077LV00_9MICO</name>
<dbReference type="PANTHER" id="PTHR10302">
    <property type="entry name" value="SINGLE-STRANDED DNA-BINDING PROTEIN"/>
    <property type="match status" value="1"/>
</dbReference>
<evidence type="ECO:0000256" key="4">
    <source>
        <dbReference type="SAM" id="MobiDB-lite"/>
    </source>
</evidence>
<keyword evidence="1 2" id="KW-0238">DNA-binding</keyword>
<dbReference type="Pfam" id="PF00436">
    <property type="entry name" value="SSB"/>
    <property type="match status" value="1"/>
</dbReference>
<evidence type="ECO:0000256" key="1">
    <source>
        <dbReference type="ARBA" id="ARBA00023125"/>
    </source>
</evidence>
<dbReference type="GO" id="GO:0003697">
    <property type="term" value="F:single-stranded DNA binding"/>
    <property type="evidence" value="ECO:0007669"/>
    <property type="project" value="UniProtKB-UniRule"/>
</dbReference>
<proteinExistence type="inferred from homology"/>
<sequence>MTNENTIVVVGNVVDTPTLRQTKTGDTFVSFRVASTSRRWSAEKGGYEDGHTNFYRVAAFRALAVNVHASLEKGQPVVVTGRLRITQFVRADGTSGTGVDIDATAVGHDLSRGRTRFTKLAGIVAVDDGDRMGDPAVLAAHAGDGYEAYGDDREYADLELDPDGLEDGSQGVEVVDPVTGEVVSRMRGSRDDGDGSRSLAAV</sequence>
<comment type="caution">
    <text evidence="2">Lacks conserved residue(s) required for the propagation of feature annotation.</text>
</comment>
<dbReference type="HAMAP" id="MF_00984">
    <property type="entry name" value="SSB"/>
    <property type="match status" value="1"/>
</dbReference>
<evidence type="ECO:0000256" key="3">
    <source>
        <dbReference type="RuleBase" id="RU000524"/>
    </source>
</evidence>
<evidence type="ECO:0000313" key="5">
    <source>
        <dbReference type="EMBL" id="CCH77501.1"/>
    </source>
</evidence>
<accession>A0A077LV00</accession>
<dbReference type="PROSITE" id="PS50935">
    <property type="entry name" value="SSB"/>
    <property type="match status" value="1"/>
</dbReference>
<dbReference type="GO" id="GO:0009295">
    <property type="term" value="C:nucleoid"/>
    <property type="evidence" value="ECO:0007669"/>
    <property type="project" value="TreeGrafter"/>
</dbReference>
<gene>
    <name evidence="5" type="ORF">BN12_20044</name>
</gene>
<dbReference type="SUPFAM" id="SSF50249">
    <property type="entry name" value="Nucleic acid-binding proteins"/>
    <property type="match status" value="1"/>
</dbReference>
<dbReference type="CDD" id="cd04496">
    <property type="entry name" value="SSB_OBF"/>
    <property type="match status" value="1"/>
</dbReference>
<dbReference type="InterPro" id="IPR012340">
    <property type="entry name" value="NA-bd_OB-fold"/>
</dbReference>
<dbReference type="STRING" id="1194083.BN12_20044"/>
<evidence type="ECO:0000256" key="2">
    <source>
        <dbReference type="HAMAP-Rule" id="MF_00984"/>
    </source>
</evidence>
<dbReference type="PANTHER" id="PTHR10302:SF27">
    <property type="entry name" value="SINGLE-STRANDED DNA-BINDING PROTEIN"/>
    <property type="match status" value="1"/>
</dbReference>
<reference evidence="5 6" key="1">
    <citation type="journal article" date="2013" name="ISME J.">
        <title>A metabolic model for members of the genus Tetrasphaera involved in enhanced biological phosphorus removal.</title>
        <authorList>
            <person name="Kristiansen R."/>
            <person name="Nguyen H.T.T."/>
            <person name="Saunders A.M."/>
            <person name="Nielsen J.L."/>
            <person name="Wimmer R."/>
            <person name="Le V.Q."/>
            <person name="McIlroy S.J."/>
            <person name="Petrovski S."/>
            <person name="Seviour R.J."/>
            <person name="Calteau A."/>
            <person name="Nielsen K.L."/>
            <person name="Nielsen P.H."/>
        </authorList>
    </citation>
    <scope>NUCLEOTIDE SEQUENCE [LARGE SCALE GENOMIC DNA]</scope>
    <source>
        <strain evidence="5 6">T1-X7</strain>
    </source>
</reference>
<feature type="region of interest" description="Disordered" evidence="4">
    <location>
        <begin position="179"/>
        <end position="202"/>
    </location>
</feature>
<comment type="subunit">
    <text evidence="2">Homotetramer.</text>
</comment>
<organism evidence="5 6">
    <name type="scientific">Nostocoides japonicum T1-X7</name>
    <dbReference type="NCBI Taxonomy" id="1194083"/>
    <lineage>
        <taxon>Bacteria</taxon>
        <taxon>Bacillati</taxon>
        <taxon>Actinomycetota</taxon>
        <taxon>Actinomycetes</taxon>
        <taxon>Micrococcales</taxon>
        <taxon>Intrasporangiaceae</taxon>
        <taxon>Nostocoides</taxon>
    </lineage>
</organism>
<dbReference type="InterPro" id="IPR000424">
    <property type="entry name" value="Primosome_PriB/ssb"/>
</dbReference>
<dbReference type="NCBIfam" id="TIGR00621">
    <property type="entry name" value="ssb"/>
    <property type="match status" value="1"/>
</dbReference>
<dbReference type="AlphaFoldDB" id="A0A077LV00"/>
<keyword evidence="6" id="KW-1185">Reference proteome</keyword>
<dbReference type="RefSeq" id="WP_162233009.1">
    <property type="nucleotide sequence ID" value="NZ_HF570958.1"/>
</dbReference>
<comment type="caution">
    <text evidence="5">The sequence shown here is derived from an EMBL/GenBank/DDBJ whole genome shotgun (WGS) entry which is preliminary data.</text>
</comment>
<dbReference type="Proteomes" id="UP000035721">
    <property type="component" value="Unassembled WGS sequence"/>
</dbReference>
<protein>
    <recommendedName>
        <fullName evidence="2 3">Single-stranded DNA-binding protein</fullName>
        <shortName evidence="2">SSB</shortName>
    </recommendedName>
</protein>
<dbReference type="EMBL" id="CAJB01000112">
    <property type="protein sequence ID" value="CCH77501.1"/>
    <property type="molecule type" value="Genomic_DNA"/>
</dbReference>
<dbReference type="InterPro" id="IPR011344">
    <property type="entry name" value="ssDNA-bd"/>
</dbReference>
<evidence type="ECO:0000313" key="6">
    <source>
        <dbReference type="Proteomes" id="UP000035721"/>
    </source>
</evidence>